<gene>
    <name evidence="1" type="ORF">BO223_07340</name>
</gene>
<evidence type="ECO:0000313" key="2">
    <source>
        <dbReference type="Proteomes" id="UP000186758"/>
    </source>
</evidence>
<dbReference type="EMBL" id="MPJZ01000057">
    <property type="protein sequence ID" value="OLU44738.1"/>
    <property type="molecule type" value="Genomic_DNA"/>
</dbReference>
<comment type="caution">
    <text evidence="1">The sequence shown here is derived from an EMBL/GenBank/DDBJ whole genome shotgun (WGS) entry which is preliminary data.</text>
</comment>
<dbReference type="AlphaFoldDB" id="A0A1Q9YJR3"/>
<evidence type="ECO:0000313" key="1">
    <source>
        <dbReference type="EMBL" id="OLU44738.1"/>
    </source>
</evidence>
<name>A0A1Q9YJR3_9FIRM</name>
<dbReference type="GeneID" id="82202451"/>
<reference evidence="1 2" key="1">
    <citation type="submission" date="2016-11" db="EMBL/GenBank/DDBJ databases">
        <title>Description of two novel members of the family Erysipelotrichaceae: Ileibacterium lipovorans gen. nov., sp. nov. and Dubosiella newyorkensis, gen. nov., sp. nov.</title>
        <authorList>
            <person name="Cox L.M."/>
            <person name="Sohn J."/>
            <person name="Tyrrell K.L."/>
            <person name="Citron D.M."/>
            <person name="Lawson P.A."/>
            <person name="Patel N.B."/>
            <person name="Iizumi T."/>
            <person name="Perez-Perez G.I."/>
            <person name="Goldstein E.J."/>
            <person name="Blaser M.J."/>
        </authorList>
    </citation>
    <scope>NUCLEOTIDE SEQUENCE [LARGE SCALE GENOMIC DNA]</scope>
    <source>
        <strain evidence="1 2">NYU-BL-K8</strain>
    </source>
</reference>
<dbReference type="RefSeq" id="WP_075818721.1">
    <property type="nucleotide sequence ID" value="NZ_MPJZ01000057.1"/>
</dbReference>
<protein>
    <submittedName>
        <fullName evidence="1">Uncharacterized protein</fullName>
    </submittedName>
</protein>
<dbReference type="Proteomes" id="UP000186758">
    <property type="component" value="Unassembled WGS sequence"/>
</dbReference>
<proteinExistence type="predicted"/>
<organism evidence="1 2">
    <name type="scientific">Faecalibaculum rodentium</name>
    <dbReference type="NCBI Taxonomy" id="1702221"/>
    <lineage>
        <taxon>Bacteria</taxon>
        <taxon>Bacillati</taxon>
        <taxon>Bacillota</taxon>
        <taxon>Erysipelotrichia</taxon>
        <taxon>Erysipelotrichales</taxon>
        <taxon>Erysipelotrichaceae</taxon>
        <taxon>Faecalibaculum</taxon>
    </lineage>
</organism>
<sequence>MEFNFNKVKKENLHLVLSNGSSLTLRPPRYGSLKKFVRLGADVDDQKALELVAEILSENIEKKQFTVQDVDELFDLSDLSAFIELYMKYLDQITNQKN</sequence>
<accession>A0A1Q9YJR3</accession>